<dbReference type="EMBL" id="BSBI01000010">
    <property type="protein sequence ID" value="GLF97257.1"/>
    <property type="molecule type" value="Genomic_DNA"/>
</dbReference>
<feature type="domain" description="HTH cro/C1-type" evidence="1">
    <location>
        <begin position="20"/>
        <end position="73"/>
    </location>
</feature>
<dbReference type="RefSeq" id="WP_323449265.1">
    <property type="nucleotide sequence ID" value="NZ_BSBI01000010.1"/>
</dbReference>
<evidence type="ECO:0000313" key="3">
    <source>
        <dbReference type="Proteomes" id="UP001291653"/>
    </source>
</evidence>
<dbReference type="InterPro" id="IPR010982">
    <property type="entry name" value="Lambda_DNA-bd_dom_sf"/>
</dbReference>
<proteinExistence type="predicted"/>
<protein>
    <submittedName>
        <fullName evidence="2">Scr1 family TA system antitoxin-like transcriptional regulator</fullName>
    </submittedName>
</protein>
<accession>A0ABQ5P3U5</accession>
<evidence type="ECO:0000259" key="1">
    <source>
        <dbReference type="PROSITE" id="PS50943"/>
    </source>
</evidence>
<dbReference type="InterPro" id="IPR043917">
    <property type="entry name" value="DUF5753"/>
</dbReference>
<dbReference type="Pfam" id="PF13560">
    <property type="entry name" value="HTH_31"/>
    <property type="match status" value="1"/>
</dbReference>
<dbReference type="InterPro" id="IPR001387">
    <property type="entry name" value="Cro/C1-type_HTH"/>
</dbReference>
<evidence type="ECO:0000313" key="2">
    <source>
        <dbReference type="EMBL" id="GLF97257.1"/>
    </source>
</evidence>
<comment type="caution">
    <text evidence="2">The sequence shown here is derived from an EMBL/GenBank/DDBJ whole genome shotgun (WGS) entry which is preliminary data.</text>
</comment>
<dbReference type="Pfam" id="PF19054">
    <property type="entry name" value="DUF5753"/>
    <property type="match status" value="1"/>
</dbReference>
<sequence>MDEEAPAGILNPLETFGIDVREMRKARRMTLEGLANATSYSVAYVSKVERAIIVPSAAFAEGCDRAFGTGTVLARQRQAAVEGDHPSWFVPYLQHERQATRIFAYSTLCPNGILQTPGYARGLYEMSVPRLSEEQVETKVLARMARREILDRIDPPRPELWVVLHEACLRVEVGGRRVMAGQLQSLLDDAQRQNVSLQLLPNTVAPVTSRPFTVLAFESAPMVLHAEGPQGGRPQEAPKITAAAMAVYDRLRAEALGRAETISRVRKVLEEYTR</sequence>
<dbReference type="Proteomes" id="UP001291653">
    <property type="component" value="Unassembled WGS sequence"/>
</dbReference>
<dbReference type="Gene3D" id="1.10.260.40">
    <property type="entry name" value="lambda repressor-like DNA-binding domains"/>
    <property type="match status" value="1"/>
</dbReference>
<dbReference type="SMART" id="SM00530">
    <property type="entry name" value="HTH_XRE"/>
    <property type="match status" value="1"/>
</dbReference>
<dbReference type="CDD" id="cd00093">
    <property type="entry name" value="HTH_XRE"/>
    <property type="match status" value="1"/>
</dbReference>
<dbReference type="SUPFAM" id="SSF47413">
    <property type="entry name" value="lambda repressor-like DNA-binding domains"/>
    <property type="match status" value="1"/>
</dbReference>
<keyword evidence="3" id="KW-1185">Reference proteome</keyword>
<dbReference type="PROSITE" id="PS50943">
    <property type="entry name" value="HTH_CROC1"/>
    <property type="match status" value="1"/>
</dbReference>
<gene>
    <name evidence="2" type="ORF">SYYSPA8_23190</name>
</gene>
<reference evidence="2 3" key="1">
    <citation type="submission" date="2022-10" db="EMBL/GenBank/DDBJ databases">
        <title>Draft genome sequence of Streptomyces sp. YSPA8.</title>
        <authorList>
            <person name="Moriuchi R."/>
            <person name="Dohra H."/>
            <person name="Yamamura H."/>
            <person name="Kodani S."/>
        </authorList>
    </citation>
    <scope>NUCLEOTIDE SEQUENCE [LARGE SCALE GENOMIC DNA]</scope>
    <source>
        <strain evidence="2 3">YSPA8</strain>
    </source>
</reference>
<name>A0ABQ5P3U5_9ACTN</name>
<organism evidence="2 3">
    <name type="scientific">Streptomyces yaizuensis</name>
    <dbReference type="NCBI Taxonomy" id="2989713"/>
    <lineage>
        <taxon>Bacteria</taxon>
        <taxon>Bacillati</taxon>
        <taxon>Actinomycetota</taxon>
        <taxon>Actinomycetes</taxon>
        <taxon>Kitasatosporales</taxon>
        <taxon>Streptomycetaceae</taxon>
        <taxon>Streptomyces</taxon>
    </lineage>
</organism>